<evidence type="ECO:0008006" key="4">
    <source>
        <dbReference type="Google" id="ProtNLM"/>
    </source>
</evidence>
<sequence>MMSDSHILPESKSHNPNGGVIRGKSGGLKPDRSRRSWSPREEEVLILALKDLVTNRWKADNGFRAGFLTRVEEFVRREIPTTTVRAQPHISSKINTWKKFYNSLNMMLDRSGVGFNSDGDWKIECNDDQWAQIVKADSNAHYMRYKSWPFYNDWKYIYGKDRAAGLRCEGMTQAFAKMGAAPSPSGGVSSPTGGVPSPMREPHPDVYNVNLEDLYTQEEIQESLNPDTGCESSYKSHTTSNKPNRKRKAGSALESILEAMSKMNEDTNQRLDTLTTRIGYEFDLSAKRTEVSTLLRTVPGLDRKQKFLASDILVKEPERLDLFMGYDDDEKADYLMHILEEKNGMYELDGKSRMGWPAHREMFRNRGTGCHVLAAFVVMYDYDLN</sequence>
<proteinExistence type="predicted"/>
<feature type="region of interest" description="Disordered" evidence="1">
    <location>
        <begin position="223"/>
        <end position="249"/>
    </location>
</feature>
<dbReference type="Proteomes" id="UP000298416">
    <property type="component" value="Unassembled WGS sequence"/>
</dbReference>
<evidence type="ECO:0000313" key="2">
    <source>
        <dbReference type="EMBL" id="KAG6418001.1"/>
    </source>
</evidence>
<reference evidence="2" key="2">
    <citation type="submission" date="2020-08" db="EMBL/GenBank/DDBJ databases">
        <title>Plant Genome Project.</title>
        <authorList>
            <person name="Zhang R.-G."/>
        </authorList>
    </citation>
    <scope>NUCLEOTIDE SEQUENCE</scope>
    <source>
        <strain evidence="2">Huo1</strain>
        <tissue evidence="2">Leaf</tissue>
    </source>
</reference>
<feature type="region of interest" description="Disordered" evidence="1">
    <location>
        <begin position="180"/>
        <end position="199"/>
    </location>
</feature>
<dbReference type="PANTHER" id="PTHR46250">
    <property type="entry name" value="MYB/SANT-LIKE DNA-BINDING DOMAIN PROTEIN-RELATED"/>
    <property type="match status" value="1"/>
</dbReference>
<dbReference type="EMBL" id="PNBA02000007">
    <property type="protein sequence ID" value="KAG6418001.1"/>
    <property type="molecule type" value="Genomic_DNA"/>
</dbReference>
<dbReference type="AlphaFoldDB" id="A0A8X8ZVD9"/>
<feature type="region of interest" description="Disordered" evidence="1">
    <location>
        <begin position="1"/>
        <end position="35"/>
    </location>
</feature>
<evidence type="ECO:0000256" key="1">
    <source>
        <dbReference type="SAM" id="MobiDB-lite"/>
    </source>
</evidence>
<evidence type="ECO:0000313" key="3">
    <source>
        <dbReference type="Proteomes" id="UP000298416"/>
    </source>
</evidence>
<keyword evidence="3" id="KW-1185">Reference proteome</keyword>
<reference evidence="2" key="1">
    <citation type="submission" date="2018-01" db="EMBL/GenBank/DDBJ databases">
        <authorList>
            <person name="Mao J.F."/>
        </authorList>
    </citation>
    <scope>NUCLEOTIDE SEQUENCE</scope>
    <source>
        <strain evidence="2">Huo1</strain>
        <tissue evidence="2">Leaf</tissue>
    </source>
</reference>
<gene>
    <name evidence="2" type="ORF">SASPL_120199</name>
</gene>
<protein>
    <recommendedName>
        <fullName evidence="4">Myb/SANT-like domain-containing protein</fullName>
    </recommendedName>
</protein>
<feature type="compositionally biased region" description="Polar residues" evidence="1">
    <location>
        <begin position="223"/>
        <end position="242"/>
    </location>
</feature>
<dbReference type="PANTHER" id="PTHR46250:SF15">
    <property type="entry name" value="OS01G0523800 PROTEIN"/>
    <property type="match status" value="1"/>
</dbReference>
<name>A0A8X8ZVD9_SALSN</name>
<organism evidence="2">
    <name type="scientific">Salvia splendens</name>
    <name type="common">Scarlet sage</name>
    <dbReference type="NCBI Taxonomy" id="180675"/>
    <lineage>
        <taxon>Eukaryota</taxon>
        <taxon>Viridiplantae</taxon>
        <taxon>Streptophyta</taxon>
        <taxon>Embryophyta</taxon>
        <taxon>Tracheophyta</taxon>
        <taxon>Spermatophyta</taxon>
        <taxon>Magnoliopsida</taxon>
        <taxon>eudicotyledons</taxon>
        <taxon>Gunneridae</taxon>
        <taxon>Pentapetalae</taxon>
        <taxon>asterids</taxon>
        <taxon>lamiids</taxon>
        <taxon>Lamiales</taxon>
        <taxon>Lamiaceae</taxon>
        <taxon>Nepetoideae</taxon>
        <taxon>Mentheae</taxon>
        <taxon>Salviinae</taxon>
        <taxon>Salvia</taxon>
        <taxon>Salvia subgen. Calosphace</taxon>
        <taxon>core Calosphace</taxon>
    </lineage>
</organism>
<accession>A0A8X8ZVD9</accession>
<comment type="caution">
    <text evidence="2">The sequence shown here is derived from an EMBL/GenBank/DDBJ whole genome shotgun (WGS) entry which is preliminary data.</text>
</comment>
<feature type="compositionally biased region" description="Low complexity" evidence="1">
    <location>
        <begin position="180"/>
        <end position="198"/>
    </location>
</feature>